<evidence type="ECO:0000313" key="1">
    <source>
        <dbReference type="EMBL" id="UXZ05334.1"/>
    </source>
</evidence>
<dbReference type="Proteomes" id="UP001063782">
    <property type="component" value="Chromosome"/>
</dbReference>
<reference evidence="1" key="1">
    <citation type="submission" date="2021-12" db="EMBL/GenBank/DDBJ databases">
        <title>taxonomy of Moraxella sp. ZY201224.</title>
        <authorList>
            <person name="Li F."/>
        </authorList>
    </citation>
    <scope>NUCLEOTIDE SEQUENCE</scope>
    <source>
        <strain evidence="1">ZY201224</strain>
    </source>
</reference>
<sequence>MIPPRLKNKILNQPQTTMRPVHLRLSEEIIGHLEDTAKAHGFSRIQGLIRLYIRQGLDKDNCNYSLADDVLFIEKLCKKGVSRKIIEEALNDVNKVCDLDK</sequence>
<proteinExistence type="predicted"/>
<gene>
    <name evidence="1" type="ORF">LU297_02480</name>
</gene>
<organism evidence="1 2">
    <name type="scientific">Moraxella nasicaprae</name>
    <dbReference type="NCBI Taxonomy" id="2904122"/>
    <lineage>
        <taxon>Bacteria</taxon>
        <taxon>Pseudomonadati</taxon>
        <taxon>Pseudomonadota</taxon>
        <taxon>Gammaproteobacteria</taxon>
        <taxon>Moraxellales</taxon>
        <taxon>Moraxellaceae</taxon>
        <taxon>Moraxella</taxon>
    </lineage>
</organism>
<evidence type="ECO:0000313" key="2">
    <source>
        <dbReference type="Proteomes" id="UP001063782"/>
    </source>
</evidence>
<name>A0ABY6F5F4_9GAMM</name>
<accession>A0ABY6F5F4</accession>
<dbReference type="RefSeq" id="WP_263076835.1">
    <property type="nucleotide sequence ID" value="NZ_CP089977.1"/>
</dbReference>
<protein>
    <submittedName>
        <fullName evidence="1">CopG family transcriptional regulator</fullName>
    </submittedName>
</protein>
<dbReference type="EMBL" id="CP089977">
    <property type="protein sequence ID" value="UXZ05334.1"/>
    <property type="molecule type" value="Genomic_DNA"/>
</dbReference>
<keyword evidence="2" id="KW-1185">Reference proteome</keyword>